<dbReference type="PANTHER" id="PTHR10314">
    <property type="entry name" value="CYSTATHIONINE BETA-SYNTHASE"/>
    <property type="match status" value="1"/>
</dbReference>
<accession>A0A382HS52</accession>
<feature type="non-terminal residue" evidence="5">
    <location>
        <position position="215"/>
    </location>
</feature>
<keyword evidence="3" id="KW-0663">Pyridoxal phosphate</keyword>
<dbReference type="InterPro" id="IPR036052">
    <property type="entry name" value="TrpB-like_PALP_sf"/>
</dbReference>
<dbReference type="PROSITE" id="PS00901">
    <property type="entry name" value="CYS_SYNTHASE"/>
    <property type="match status" value="1"/>
</dbReference>
<evidence type="ECO:0000256" key="2">
    <source>
        <dbReference type="ARBA" id="ARBA00007103"/>
    </source>
</evidence>
<feature type="domain" description="Tryptophan synthase beta chain-like PALP" evidence="4">
    <location>
        <begin position="3"/>
        <end position="201"/>
    </location>
</feature>
<dbReference type="CDD" id="cd01561">
    <property type="entry name" value="CBS_like"/>
    <property type="match status" value="1"/>
</dbReference>
<evidence type="ECO:0000256" key="3">
    <source>
        <dbReference type="ARBA" id="ARBA00022898"/>
    </source>
</evidence>
<dbReference type="FunFam" id="3.40.50.1100:FF:000003">
    <property type="entry name" value="Cystathionine beta-synthase"/>
    <property type="match status" value="1"/>
</dbReference>
<protein>
    <recommendedName>
        <fullName evidence="4">Tryptophan synthase beta chain-like PALP domain-containing protein</fullName>
    </recommendedName>
</protein>
<sequence length="215" mass="23094">VDEIGNTPLVRIDDPALKPGVEIYAKCEFCNPGGSVKDRPARRMILEGLRSGDLCEGKVILDSTSGNTGIAYAMIGAALGYPVKLAMPASVTKERKAILAAYGAEVVLTDPAEGSDGAILEARKIFEEDPSAYFKPDQYNNPANWWAHRDSTAPELWEQSSHRITHLVATMGTSGTVMGTGYGLKKFNQQICIVGAEPADAFHGIEGLKHMESSI</sequence>
<evidence type="ECO:0000313" key="5">
    <source>
        <dbReference type="EMBL" id="SVB89952.1"/>
    </source>
</evidence>
<dbReference type="AlphaFoldDB" id="A0A382HS52"/>
<dbReference type="EMBL" id="UINC01062896">
    <property type="protein sequence ID" value="SVB89952.1"/>
    <property type="molecule type" value="Genomic_DNA"/>
</dbReference>
<proteinExistence type="inferred from homology"/>
<dbReference type="InterPro" id="IPR050214">
    <property type="entry name" value="Cys_Synth/Cystath_Beta-Synth"/>
</dbReference>
<reference evidence="5" key="1">
    <citation type="submission" date="2018-05" db="EMBL/GenBank/DDBJ databases">
        <authorList>
            <person name="Lanie J.A."/>
            <person name="Ng W.-L."/>
            <person name="Kazmierczak K.M."/>
            <person name="Andrzejewski T.M."/>
            <person name="Davidsen T.M."/>
            <person name="Wayne K.J."/>
            <person name="Tettelin H."/>
            <person name="Glass J.I."/>
            <person name="Rusch D."/>
            <person name="Podicherti R."/>
            <person name="Tsui H.-C.T."/>
            <person name="Winkler M.E."/>
        </authorList>
    </citation>
    <scope>NUCLEOTIDE SEQUENCE</scope>
</reference>
<name>A0A382HS52_9ZZZZ</name>
<dbReference type="Gene3D" id="3.40.50.1100">
    <property type="match status" value="2"/>
</dbReference>
<evidence type="ECO:0000256" key="1">
    <source>
        <dbReference type="ARBA" id="ARBA00001933"/>
    </source>
</evidence>
<dbReference type="InterPro" id="IPR001216">
    <property type="entry name" value="P-phosphate_BS"/>
</dbReference>
<dbReference type="SUPFAM" id="SSF53686">
    <property type="entry name" value="Tryptophan synthase beta subunit-like PLP-dependent enzymes"/>
    <property type="match status" value="1"/>
</dbReference>
<dbReference type="GO" id="GO:0006535">
    <property type="term" value="P:cysteine biosynthetic process from serine"/>
    <property type="evidence" value="ECO:0007669"/>
    <property type="project" value="InterPro"/>
</dbReference>
<evidence type="ECO:0000259" key="4">
    <source>
        <dbReference type="Pfam" id="PF00291"/>
    </source>
</evidence>
<comment type="similarity">
    <text evidence="2">Belongs to the cysteine synthase/cystathionine beta-synthase family.</text>
</comment>
<dbReference type="Pfam" id="PF00291">
    <property type="entry name" value="PALP"/>
    <property type="match status" value="1"/>
</dbReference>
<feature type="non-terminal residue" evidence="5">
    <location>
        <position position="1"/>
    </location>
</feature>
<gene>
    <name evidence="5" type="ORF">METZ01_LOCUS242806</name>
</gene>
<dbReference type="InterPro" id="IPR001926">
    <property type="entry name" value="TrpB-like_PALP"/>
</dbReference>
<organism evidence="5">
    <name type="scientific">marine metagenome</name>
    <dbReference type="NCBI Taxonomy" id="408172"/>
    <lineage>
        <taxon>unclassified sequences</taxon>
        <taxon>metagenomes</taxon>
        <taxon>ecological metagenomes</taxon>
    </lineage>
</organism>
<comment type="cofactor">
    <cofactor evidence="1">
        <name>pyridoxal 5'-phosphate</name>
        <dbReference type="ChEBI" id="CHEBI:597326"/>
    </cofactor>
</comment>